<reference evidence="2 3" key="1">
    <citation type="journal article" date="2019" name="Int. J. Syst. Evol. Microbiol.">
        <title>The Global Catalogue of Microorganisms (GCM) 10K type strain sequencing project: providing services to taxonomists for standard genome sequencing and annotation.</title>
        <authorList>
            <consortium name="The Broad Institute Genomics Platform"/>
            <consortium name="The Broad Institute Genome Sequencing Center for Infectious Disease"/>
            <person name="Wu L."/>
            <person name="Ma J."/>
        </authorList>
    </citation>
    <scope>NUCLEOTIDE SEQUENCE [LARGE SCALE GENOMIC DNA]</scope>
    <source>
        <strain evidence="2 3">XZYJT29</strain>
    </source>
</reference>
<dbReference type="Proteomes" id="UP001596432">
    <property type="component" value="Unassembled WGS sequence"/>
</dbReference>
<dbReference type="EMBL" id="JBHTAS010000001">
    <property type="protein sequence ID" value="MFC7139681.1"/>
    <property type="molecule type" value="Genomic_DNA"/>
</dbReference>
<dbReference type="GeneID" id="78819941"/>
<feature type="region of interest" description="Disordered" evidence="1">
    <location>
        <begin position="1"/>
        <end position="55"/>
    </location>
</feature>
<organism evidence="2 3">
    <name type="scientific">Halosimplex aquaticum</name>
    <dbReference type="NCBI Taxonomy" id="3026162"/>
    <lineage>
        <taxon>Archaea</taxon>
        <taxon>Methanobacteriati</taxon>
        <taxon>Methanobacteriota</taxon>
        <taxon>Stenosarchaea group</taxon>
        <taxon>Halobacteria</taxon>
        <taxon>Halobacteriales</taxon>
        <taxon>Haloarculaceae</taxon>
        <taxon>Halosimplex</taxon>
    </lineage>
</organism>
<comment type="caution">
    <text evidence="2">The sequence shown here is derived from an EMBL/GenBank/DDBJ whole genome shotgun (WGS) entry which is preliminary data.</text>
</comment>
<gene>
    <name evidence="2" type="ORF">ACFQMA_07490</name>
</gene>
<evidence type="ECO:0000313" key="3">
    <source>
        <dbReference type="Proteomes" id="UP001596432"/>
    </source>
</evidence>
<proteinExistence type="predicted"/>
<feature type="compositionally biased region" description="Basic and acidic residues" evidence="1">
    <location>
        <begin position="8"/>
        <end position="18"/>
    </location>
</feature>
<keyword evidence="3" id="KW-1185">Reference proteome</keyword>
<evidence type="ECO:0000256" key="1">
    <source>
        <dbReference type="SAM" id="MobiDB-lite"/>
    </source>
</evidence>
<evidence type="ECO:0000313" key="2">
    <source>
        <dbReference type="EMBL" id="MFC7139681.1"/>
    </source>
</evidence>
<protein>
    <submittedName>
        <fullName evidence="2">Uncharacterized protein</fullName>
    </submittedName>
</protein>
<name>A0ABD5XYG2_9EURY</name>
<accession>A0ABD5XYG2</accession>
<dbReference type="AlphaFoldDB" id="A0ABD5XYG2"/>
<sequence>MAAGSQSHTREGSGREQTDQPEITVCESAPGRSVFLESGNTDGWIASDTTLEVWR</sequence>
<dbReference type="RefSeq" id="WP_274325263.1">
    <property type="nucleotide sequence ID" value="NZ_CP118158.1"/>
</dbReference>